<dbReference type="OrthoDB" id="671439at2759"/>
<protein>
    <submittedName>
        <fullName evidence="4">Uncharacterized protein</fullName>
    </submittedName>
</protein>
<name>A0A5J5BHP4_9ASTE</name>
<dbReference type="GO" id="GO:0016746">
    <property type="term" value="F:acyltransferase activity"/>
    <property type="evidence" value="ECO:0007669"/>
    <property type="project" value="UniProtKB-KW"/>
</dbReference>
<dbReference type="PANTHER" id="PTHR31623:SF17">
    <property type="entry name" value="F21J9.9"/>
    <property type="match status" value="1"/>
</dbReference>
<dbReference type="Pfam" id="PF02458">
    <property type="entry name" value="Transferase"/>
    <property type="match status" value="2"/>
</dbReference>
<keyword evidence="3" id="KW-0012">Acyltransferase</keyword>
<dbReference type="AlphaFoldDB" id="A0A5J5BHP4"/>
<dbReference type="InterPro" id="IPR023213">
    <property type="entry name" value="CAT-like_dom_sf"/>
</dbReference>
<evidence type="ECO:0000313" key="5">
    <source>
        <dbReference type="Proteomes" id="UP000325577"/>
    </source>
</evidence>
<reference evidence="4 5" key="1">
    <citation type="submission" date="2019-09" db="EMBL/GenBank/DDBJ databases">
        <title>A chromosome-level genome assembly of the Chinese tupelo Nyssa sinensis.</title>
        <authorList>
            <person name="Yang X."/>
            <person name="Kang M."/>
            <person name="Yang Y."/>
            <person name="Xiong H."/>
            <person name="Wang M."/>
            <person name="Zhang Z."/>
            <person name="Wang Z."/>
            <person name="Wu H."/>
            <person name="Ma T."/>
            <person name="Liu J."/>
            <person name="Xi Z."/>
        </authorList>
    </citation>
    <scope>NUCLEOTIDE SEQUENCE [LARGE SCALE GENOMIC DNA]</scope>
    <source>
        <strain evidence="4">J267</strain>
        <tissue evidence="4">Leaf</tissue>
    </source>
</reference>
<evidence type="ECO:0000256" key="1">
    <source>
        <dbReference type="ARBA" id="ARBA00009861"/>
    </source>
</evidence>
<sequence length="547" mass="59989">MPEAEVLKQFVPYMQSGTEVIRDEQLTIQVNLFNCVSLAIGIFISHRIADGHSLITFINAWAAMASGKSNLVCPSYNSSSLFPPRDSSWSRTEILTLEKLVTRRFVFSASKVAALKAKVAAGSCLLQQPTLNLRGMMFTALPEYSSRNLIRSAYAAVDGETELASLVEASRVNQSEISYQLRRSLSDALTQFYPLAGRMKGDSSVVCNDEGVGYVEARVDGELSDIITQPEIEILNLFLPYKLNDSELSMEEQLGIQVNLLNCGGIVLGICISHRIADAHTLSIFIKGWAATMRGENNLVCPSFVSASLFPPRDPLGFKPQAQVPAEGVVTRRFVFSASTIAALQAEVINSLGIVQPTRVQVVSALIWKCAVAQTGLNKCSASVVFHPVNLRRRMDPPLPEYSFGNIFQMVNAAVTDGKTELAALVAKLKAAFEEIDSNYIKERQGENGCEVIMSNFREIGKLVAKGEVQVVKFSSWCGFPIYEADFGWGKPIWVSSAGCATNNAIFLMDSRWAGGIEAWVSMYDQDMAKFEQHPELQSLVSSFPIS</sequence>
<dbReference type="Gene3D" id="3.30.559.10">
    <property type="entry name" value="Chloramphenicol acetyltransferase-like domain"/>
    <property type="match status" value="3"/>
</dbReference>
<organism evidence="4 5">
    <name type="scientific">Nyssa sinensis</name>
    <dbReference type="NCBI Taxonomy" id="561372"/>
    <lineage>
        <taxon>Eukaryota</taxon>
        <taxon>Viridiplantae</taxon>
        <taxon>Streptophyta</taxon>
        <taxon>Embryophyta</taxon>
        <taxon>Tracheophyta</taxon>
        <taxon>Spermatophyta</taxon>
        <taxon>Magnoliopsida</taxon>
        <taxon>eudicotyledons</taxon>
        <taxon>Gunneridae</taxon>
        <taxon>Pentapetalae</taxon>
        <taxon>asterids</taxon>
        <taxon>Cornales</taxon>
        <taxon>Nyssaceae</taxon>
        <taxon>Nyssa</taxon>
    </lineage>
</organism>
<evidence type="ECO:0000256" key="2">
    <source>
        <dbReference type="ARBA" id="ARBA00022679"/>
    </source>
</evidence>
<comment type="similarity">
    <text evidence="1">Belongs to the plant acyltransferase family.</text>
</comment>
<evidence type="ECO:0000256" key="3">
    <source>
        <dbReference type="ARBA" id="ARBA00023315"/>
    </source>
</evidence>
<dbReference type="Proteomes" id="UP000325577">
    <property type="component" value="Linkage Group LG12"/>
</dbReference>
<dbReference type="EMBL" id="CM018035">
    <property type="protein sequence ID" value="KAA8542166.1"/>
    <property type="molecule type" value="Genomic_DNA"/>
</dbReference>
<accession>A0A5J5BHP4</accession>
<gene>
    <name evidence="4" type="ORF">F0562_023318</name>
</gene>
<evidence type="ECO:0000313" key="4">
    <source>
        <dbReference type="EMBL" id="KAA8542166.1"/>
    </source>
</evidence>
<dbReference type="PANTHER" id="PTHR31623">
    <property type="entry name" value="F21J9.9"/>
    <property type="match status" value="1"/>
</dbReference>
<keyword evidence="5" id="KW-1185">Reference proteome</keyword>
<keyword evidence="2" id="KW-0808">Transferase</keyword>
<proteinExistence type="inferred from homology"/>